<dbReference type="Pfam" id="PF02145">
    <property type="entry name" value="Rap_GAP"/>
    <property type="match status" value="1"/>
</dbReference>
<keyword evidence="5" id="KW-1185">Reference proteome</keyword>
<feature type="region of interest" description="Disordered" evidence="2">
    <location>
        <begin position="1"/>
        <end position="69"/>
    </location>
</feature>
<protein>
    <submittedName>
        <fullName evidence="4">Tuberous sclerosis 2-like protein</fullName>
    </submittedName>
</protein>
<feature type="region of interest" description="Disordered" evidence="2">
    <location>
        <begin position="363"/>
        <end position="386"/>
    </location>
</feature>
<evidence type="ECO:0000259" key="3">
    <source>
        <dbReference type="PROSITE" id="PS50085"/>
    </source>
</evidence>
<sequence length="2091" mass="226866">MDVRPTMLLRNRSRSSTISSPSIPALDTSHASRTQPGIAIAPPSAPPTSTTTPTPTSASGQPTPGKASFGAGFTDSNFLDLVLMLPRPQKITLLQYRTHLEILNQPLPSSSNARRTATAERELCIQNLIGAVSFELKTRPSAAAFEQARAFAGANSDGISDEQGYTFVGSNNMLQLVLLLLSQEQPVPIHAAALELLAVSIRLADARCPASRVRTGTLPLPNTVSMQKSTSASSTATTTARSSSGGGGGGGFSLETIPHDEPIAGVERAAFFHLITSHDLSVAAAALGADDTVGGRERLAVVPLPTLLPQIRALRALALQGTLQLGYMPDIVPLLISWTTAIWPELQILRRKVSGIQFDIGNTSSTSSSSSANNFSPTSIRTSHSQLQQQQQAVAVKQLEVAETAFRECLSLLANLFKYHFGQIDPAHTELALIAVSTLLTGKPSSGGSGNTNPATSSSGRGTGANPGLQSNADRNTEGYVRPRGDGSGSRSKSRDARVLTDTYSLYGHENNDGSSPSPALRPVVGSDAAANAATAALSSSLISSTPLIAPMQLATLPPSGVLDSLRISASSSLDESLTSSSLDSLGPILYASDVEATAKLIDSVLIFGLLPSAAVEPVTKMICKFLGYGPSRRFFEGQRRMERDSEPIPDFEQEMDSLLGNLLRNHCANAAIRPAWAFLAKPEQNTKSTVSGSGGGAGTSGTFGFAQGASSTGTEDIAVLVGAIRFLRVALRFTADAKIELARERQGKEAPSEATDLPFMPLSLLFMALRGALLRKSDLLDLEVLNLVADLLPAKLGAASESGKFNKIRPAPYFDEPLTHSDWNSILDLTALARRHVDRLKSRGSVPGVFDSNRRAPSQDVSQSPARPSSALTALVELSQRIQIAPPPTGEDRGPQSPKADEGSGSQILPWTPKLATLLLALAPQLPDSRLVDLVQYYRVEHFCLPATADWISNISKLLRALFNRHEAASQGFPSANSAPRARKSVASLVFEHVWSVVRDVPSDRSKLMLDVIIPLAPASLSNETDPEVGSLLRKMLVDAAAVAASVPDEGETDEVMEANRKKDREVFDEIRKMFTKLARSPDSTSSMPQSDLGPGPHVSFNLPDKSDLEGDDDFKPLPPRTFAVARSLKPDNIPLSAQAAADLIGIFNKIAFGSAAAVRILTASPEQKEKWQSSQRAVWQRKLRGSCITLLRDLLALVQPTIPDDADIERKASTLPENAFLDRDGSPSVIARLVILQWILRLRTDRHHRIYLEPDLDDLIEPAATTVLRGREDPNAPVVSAAPMSAQSSAERPGRRGRMERNAAGNDAVSRSLSKRRDRSRSMPPRGSQGGPLWMLPTTLLFELPTNMSRSGVVYTFIHGDAVKEGEDGKPEPLYISEWLATVVNFFEYESNWDLLSYLICHLPHQLANKHLFNGPRAHTQVNNLRRVLCSGMVQSNLAPFVELRPDDAKKTDLYAVVYNSLTVLMSYRKLFHEDMKDEMVKAFLAGLNKSSTTAQPCIRALSIACYELQKSINRFLSGNNGLLSKLAKVMSSMTMSVHILELMAILVRLPACYANLNEDDYKLVFQICISYIQYHQSPQTSSREDFRSSPQIFSLSQYVMMLAYFDLAVWFTTLKVAERPKYVAEISRRLLIGCPTVDGVVQVTEQTETIFDFLARYTYSDLDARPSKSYLGQVVMPNGSGSDRSAREVDKTTKSKSWFIGKGLMTVTASKRTGWLNVVIRRPSGTTSLLVKTENAGVSALLEDGGIAQLLETLQKRAKDANSGVKEGEAGVDAAAEAASLSQTLISPTFAAPDPSHIALQMSTYPDLVRDTTPIPAPVDNNIDRLIRNVDFVPVVDLHKLSVLWVGPGQKTEQAILGNRQGSPAFMQFMSGLGELFTLKDRMDLPTSLDRTNGTHGKYAYMWSDHITQVFYHTATLMPNLEHDPTFTNKKALIGNDPVHIVFNESGDEYRFDTIPSQFNSINIVISPTYKGGTNLGAVLPDDDTFYRVSLQRQVGLPDFSPIGDGQLISANALPDFVRILAINSNLMAQIYNATGDTMTPYQSNWVARLRYFARFRESLLSGPRESAGKQGQSQAQVGTIHQFTQVF</sequence>
<dbReference type="PROSITE" id="PS50085">
    <property type="entry name" value="RAPGAP"/>
    <property type="match status" value="1"/>
</dbReference>
<dbReference type="GO" id="GO:0033596">
    <property type="term" value="C:TSC1-TSC2 complex"/>
    <property type="evidence" value="ECO:0007669"/>
    <property type="project" value="TreeGrafter"/>
</dbReference>
<evidence type="ECO:0000256" key="2">
    <source>
        <dbReference type="SAM" id="MobiDB-lite"/>
    </source>
</evidence>
<dbReference type="InterPro" id="IPR024584">
    <property type="entry name" value="Tuberin_N"/>
</dbReference>
<dbReference type="GO" id="GO:0032007">
    <property type="term" value="P:negative regulation of TOR signaling"/>
    <property type="evidence" value="ECO:0007669"/>
    <property type="project" value="TreeGrafter"/>
</dbReference>
<feature type="compositionally biased region" description="Low complexity" evidence="2">
    <location>
        <begin position="35"/>
        <end position="64"/>
    </location>
</feature>
<feature type="compositionally biased region" description="Basic and acidic residues" evidence="2">
    <location>
        <begin position="1294"/>
        <end position="1303"/>
    </location>
</feature>
<accession>A0AAN6JZW2</accession>
<feature type="region of interest" description="Disordered" evidence="2">
    <location>
        <begin position="219"/>
        <end position="254"/>
    </location>
</feature>
<dbReference type="InterPro" id="IPR000331">
    <property type="entry name" value="Rap/Ran_GAP_dom"/>
</dbReference>
<dbReference type="FunFam" id="3.40.50.11210:FF:000007">
    <property type="entry name" value="Tuberous sclerosis 2"/>
    <property type="match status" value="1"/>
</dbReference>
<feature type="domain" description="Rap-GAP" evidence="3">
    <location>
        <begin position="1830"/>
        <end position="2067"/>
    </location>
</feature>
<feature type="region of interest" description="Disordered" evidence="2">
    <location>
        <begin position="1080"/>
        <end position="1113"/>
    </location>
</feature>
<dbReference type="PANTHER" id="PTHR10063:SF0">
    <property type="entry name" value="TUBERIN"/>
    <property type="match status" value="1"/>
</dbReference>
<feature type="compositionally biased region" description="Low complexity" evidence="2">
    <location>
        <begin position="14"/>
        <end position="24"/>
    </location>
</feature>
<dbReference type="Proteomes" id="UP001176517">
    <property type="component" value="Unassembled WGS sequence"/>
</dbReference>
<dbReference type="SUPFAM" id="SSF111347">
    <property type="entry name" value="Rap/Ran-GAP"/>
    <property type="match status" value="1"/>
</dbReference>
<dbReference type="EMBL" id="JAPDMZ010000020">
    <property type="protein sequence ID" value="KAK0556067.1"/>
    <property type="molecule type" value="Genomic_DNA"/>
</dbReference>
<proteinExistence type="predicted"/>
<feature type="compositionally biased region" description="Basic and acidic residues" evidence="2">
    <location>
        <begin position="475"/>
        <end position="485"/>
    </location>
</feature>
<name>A0AAN6JZW2_9BASI</name>
<evidence type="ECO:0000313" key="5">
    <source>
        <dbReference type="Proteomes" id="UP001176517"/>
    </source>
</evidence>
<evidence type="ECO:0000256" key="1">
    <source>
        <dbReference type="ARBA" id="ARBA00022468"/>
    </source>
</evidence>
<dbReference type="Pfam" id="PF11864">
    <property type="entry name" value="DUF3384"/>
    <property type="match status" value="1"/>
</dbReference>
<feature type="compositionally biased region" description="Polar residues" evidence="2">
    <location>
        <begin position="451"/>
        <end position="460"/>
    </location>
</feature>
<feature type="compositionally biased region" description="Low complexity" evidence="2">
    <location>
        <begin position="363"/>
        <end position="379"/>
    </location>
</feature>
<dbReference type="Gene3D" id="3.40.50.11210">
    <property type="entry name" value="Rap/Ran-GAP"/>
    <property type="match status" value="1"/>
</dbReference>
<feature type="compositionally biased region" description="Polar residues" evidence="2">
    <location>
        <begin position="856"/>
        <end position="869"/>
    </location>
</feature>
<evidence type="ECO:0000313" key="4">
    <source>
        <dbReference type="EMBL" id="KAK0556067.1"/>
    </source>
</evidence>
<feature type="compositionally biased region" description="Basic and acidic residues" evidence="2">
    <location>
        <begin position="891"/>
        <end position="903"/>
    </location>
</feature>
<gene>
    <name evidence="4" type="primary">TSC2</name>
    <name evidence="4" type="ORF">OC846_001397</name>
</gene>
<dbReference type="Pfam" id="PF03542">
    <property type="entry name" value="Tuberin"/>
    <property type="match status" value="1"/>
</dbReference>
<feature type="region of interest" description="Disordered" evidence="2">
    <location>
        <begin position="847"/>
        <end position="869"/>
    </location>
</feature>
<reference evidence="4" key="1">
    <citation type="journal article" date="2023" name="PhytoFront">
        <title>Draft Genome Resources of Seven Strains of Tilletia horrida, Causal Agent of Kernel Smut of Rice.</title>
        <authorList>
            <person name="Khanal S."/>
            <person name="Antony Babu S."/>
            <person name="Zhou X.G."/>
        </authorList>
    </citation>
    <scope>NUCLEOTIDE SEQUENCE</scope>
    <source>
        <strain evidence="4">TX6</strain>
    </source>
</reference>
<dbReference type="InterPro" id="IPR027107">
    <property type="entry name" value="Tuberin/Ral-act_asu"/>
</dbReference>
<feature type="compositionally biased region" description="Low complexity" evidence="2">
    <location>
        <begin position="229"/>
        <end position="243"/>
    </location>
</feature>
<dbReference type="InterPro" id="IPR035974">
    <property type="entry name" value="Rap/Ran-GAP_sf"/>
</dbReference>
<keyword evidence="1" id="KW-0343">GTPase activation</keyword>
<feature type="region of interest" description="Disordered" evidence="2">
    <location>
        <begin position="885"/>
        <end position="909"/>
    </location>
</feature>
<dbReference type="GO" id="GO:0005096">
    <property type="term" value="F:GTPase activator activity"/>
    <property type="evidence" value="ECO:0007669"/>
    <property type="project" value="UniProtKB-KW"/>
</dbReference>
<feature type="region of interest" description="Disordered" evidence="2">
    <location>
        <begin position="442"/>
        <end position="496"/>
    </location>
</feature>
<organism evidence="4 5">
    <name type="scientific">Tilletia horrida</name>
    <dbReference type="NCBI Taxonomy" id="155126"/>
    <lineage>
        <taxon>Eukaryota</taxon>
        <taxon>Fungi</taxon>
        <taxon>Dikarya</taxon>
        <taxon>Basidiomycota</taxon>
        <taxon>Ustilaginomycotina</taxon>
        <taxon>Exobasidiomycetes</taxon>
        <taxon>Tilletiales</taxon>
        <taxon>Tilletiaceae</taxon>
        <taxon>Tilletia</taxon>
    </lineage>
</organism>
<dbReference type="InterPro" id="IPR018515">
    <property type="entry name" value="Tuberin-type_domain"/>
</dbReference>
<dbReference type="PANTHER" id="PTHR10063">
    <property type="entry name" value="TUBERIN"/>
    <property type="match status" value="1"/>
</dbReference>
<dbReference type="GO" id="GO:0051056">
    <property type="term" value="P:regulation of small GTPase mediated signal transduction"/>
    <property type="evidence" value="ECO:0007669"/>
    <property type="project" value="InterPro"/>
</dbReference>
<feature type="region of interest" description="Disordered" evidence="2">
    <location>
        <begin position="1272"/>
        <end position="1333"/>
    </location>
</feature>
<dbReference type="GO" id="GO:0005634">
    <property type="term" value="C:nucleus"/>
    <property type="evidence" value="ECO:0007669"/>
    <property type="project" value="InterPro"/>
</dbReference>
<comment type="caution">
    <text evidence="4">The sequence shown here is derived from an EMBL/GenBank/DDBJ whole genome shotgun (WGS) entry which is preliminary data.</text>
</comment>